<dbReference type="AlphaFoldDB" id="A0A8H6I244"/>
<name>A0A8H6I244_9AGAR</name>
<comment type="caution">
    <text evidence="1">The sequence shown here is derived from an EMBL/GenBank/DDBJ whole genome shotgun (WGS) entry which is preliminary data.</text>
</comment>
<reference evidence="1 2" key="1">
    <citation type="submission" date="2020-07" db="EMBL/GenBank/DDBJ databases">
        <title>Comparative genomics of pyrophilous fungi reveals a link between fire events and developmental genes.</title>
        <authorList>
            <consortium name="DOE Joint Genome Institute"/>
            <person name="Steindorff A.S."/>
            <person name="Carver A."/>
            <person name="Calhoun S."/>
            <person name="Stillman K."/>
            <person name="Liu H."/>
            <person name="Lipzen A."/>
            <person name="Pangilinan J."/>
            <person name="Labutti K."/>
            <person name="Bruns T.D."/>
            <person name="Grigoriev I.V."/>
        </authorList>
    </citation>
    <scope>NUCLEOTIDE SEQUENCE [LARGE SCALE GENOMIC DNA]</scope>
    <source>
        <strain evidence="1 2">CBS 144469</strain>
    </source>
</reference>
<dbReference type="Proteomes" id="UP000521943">
    <property type="component" value="Unassembled WGS sequence"/>
</dbReference>
<dbReference type="EMBL" id="JACGCI010000028">
    <property type="protein sequence ID" value="KAF6755986.1"/>
    <property type="molecule type" value="Genomic_DNA"/>
</dbReference>
<protein>
    <submittedName>
        <fullName evidence="1">Uncharacterized protein</fullName>
    </submittedName>
</protein>
<gene>
    <name evidence="1" type="ORF">DFP72DRAFT_306606</name>
</gene>
<accession>A0A8H6I244</accession>
<organism evidence="1 2">
    <name type="scientific">Ephemerocybe angulata</name>
    <dbReference type="NCBI Taxonomy" id="980116"/>
    <lineage>
        <taxon>Eukaryota</taxon>
        <taxon>Fungi</taxon>
        <taxon>Dikarya</taxon>
        <taxon>Basidiomycota</taxon>
        <taxon>Agaricomycotina</taxon>
        <taxon>Agaricomycetes</taxon>
        <taxon>Agaricomycetidae</taxon>
        <taxon>Agaricales</taxon>
        <taxon>Agaricineae</taxon>
        <taxon>Psathyrellaceae</taxon>
        <taxon>Ephemerocybe</taxon>
    </lineage>
</organism>
<evidence type="ECO:0000313" key="2">
    <source>
        <dbReference type="Proteomes" id="UP000521943"/>
    </source>
</evidence>
<keyword evidence="2" id="KW-1185">Reference proteome</keyword>
<sequence>MGFTGPFEKDTVFPLLTRLPSTIPTLPLLLPPIVLLPQRALAPPSNISTLRRLLHTATPLLDPPSNISTFRRPPHRAATTLDPLSKLTTLHTATLLSRRLQPHNANTGSSTQPFNVPTSTHPPKTPAYTFFNPTQPGPNAPVHHVIAAATNAGAAVQFTKALVPEMQGLGVYQPNTKTTNGRNFFRQHWRSSMPANVRPKPTTSQFNAAWAALNQDQPGISMQRNKWATQFKASGVCRTSGIFRRALTVRGFDVPRSGSWWTPSSRTSGMRPISNTRSDRLPWALPLLASCVWLGAIQPLLVVPGLARRAIQTPLSGLTKH</sequence>
<evidence type="ECO:0000313" key="1">
    <source>
        <dbReference type="EMBL" id="KAF6755986.1"/>
    </source>
</evidence>
<proteinExistence type="predicted"/>